<keyword evidence="5" id="KW-1185">Reference proteome</keyword>
<dbReference type="InterPro" id="IPR038987">
    <property type="entry name" value="MoeA-like"/>
</dbReference>
<keyword evidence="1" id="KW-0808">Transferase</keyword>
<evidence type="ECO:0000256" key="1">
    <source>
        <dbReference type="RuleBase" id="RU365090"/>
    </source>
</evidence>
<dbReference type="Proteomes" id="UP000528555">
    <property type="component" value="Unassembled WGS sequence"/>
</dbReference>
<keyword evidence="1" id="KW-0460">Magnesium</keyword>
<dbReference type="GO" id="GO:0046872">
    <property type="term" value="F:metal ion binding"/>
    <property type="evidence" value="ECO:0007669"/>
    <property type="project" value="UniProtKB-UniRule"/>
</dbReference>
<dbReference type="InterPro" id="IPR001453">
    <property type="entry name" value="MoaB/Mog_dom"/>
</dbReference>
<dbReference type="Pfam" id="PF00994">
    <property type="entry name" value="MoCF_biosynth"/>
    <property type="match status" value="1"/>
</dbReference>
<evidence type="ECO:0000259" key="2">
    <source>
        <dbReference type="SMART" id="SM00852"/>
    </source>
</evidence>
<dbReference type="SUPFAM" id="SSF53218">
    <property type="entry name" value="Molybdenum cofactor biosynthesis proteins"/>
    <property type="match status" value="1"/>
</dbReference>
<dbReference type="InterPro" id="IPR036425">
    <property type="entry name" value="MoaB/Mog-like_dom_sf"/>
</dbReference>
<dbReference type="CDD" id="cd03522">
    <property type="entry name" value="MoeA_like"/>
    <property type="match status" value="1"/>
</dbReference>
<dbReference type="EMBL" id="JAAITX010000006">
    <property type="protein sequence ID" value="NVH58865.1"/>
    <property type="molecule type" value="Genomic_DNA"/>
</dbReference>
<feature type="domain" description="MoaB/Mog" evidence="2">
    <location>
        <begin position="173"/>
        <end position="306"/>
    </location>
</feature>
<organism evidence="4 5">
    <name type="scientific">Dorea phocaeensis</name>
    <dbReference type="NCBI Taxonomy" id="2040291"/>
    <lineage>
        <taxon>Bacteria</taxon>
        <taxon>Bacillati</taxon>
        <taxon>Bacillota</taxon>
        <taxon>Clostridia</taxon>
        <taxon>Lachnospirales</taxon>
        <taxon>Lachnospiraceae</taxon>
        <taxon>Dorea</taxon>
    </lineage>
</organism>
<proteinExistence type="inferred from homology"/>
<sequence length="341" mass="37315">MKEIETIHAEGHVICHDITVIIKDQIKDTAFRKGHIVTKEDIPKLLSLGKDHLYVWEKEEGMLHENEAAKLLASVCRNQYMKETPVKEGKIELVAECEGVFLVDVERLRKINSLDAMMIATRHTNQAVCPGDKLAGTRIIPLVIEAEKMEAVKEIGDGRPILKICPYVRKKAAVITTGNEVYHGRIQDTFTPVIREKLAAFGVEVIFHETVPDETDQIQAAILRAKESGAQCILCTGGMSVDPDDRTPGAIRDSGARIVTYGAPVLPGAMLVLGYYEDGTPIMGLPGCVMYAAATVFDLLLPRVLADVEITREEIAGMGHGGLCLGCETCHYPACSFGKGY</sequence>
<dbReference type="RefSeq" id="WP_173814901.1">
    <property type="nucleotide sequence ID" value="NZ_JAAITX010000006.1"/>
</dbReference>
<comment type="cofactor">
    <cofactor evidence="1">
        <name>Mg(2+)</name>
        <dbReference type="ChEBI" id="CHEBI:18420"/>
    </cofactor>
</comment>
<dbReference type="UniPathway" id="UPA00344"/>
<dbReference type="AlphaFoldDB" id="A0A850HI25"/>
<keyword evidence="1" id="KW-0500">Molybdenum</keyword>
<dbReference type="GO" id="GO:0005829">
    <property type="term" value="C:cytosol"/>
    <property type="evidence" value="ECO:0007669"/>
    <property type="project" value="TreeGrafter"/>
</dbReference>
<dbReference type="Gene3D" id="3.40.980.10">
    <property type="entry name" value="MoaB/Mog-like domain"/>
    <property type="match status" value="1"/>
</dbReference>
<dbReference type="EC" id="2.10.1.1" evidence="1"/>
<dbReference type="PANTHER" id="PTHR10192:SF28">
    <property type="entry name" value="MOLYBDOPTERIN MOLYBDENUMTRANSFERASE"/>
    <property type="match status" value="1"/>
</dbReference>
<dbReference type="GO" id="GO:0061599">
    <property type="term" value="F:molybdopterin molybdotransferase activity"/>
    <property type="evidence" value="ECO:0007669"/>
    <property type="project" value="UniProtKB-UniRule"/>
</dbReference>
<keyword evidence="1" id="KW-0479">Metal-binding</keyword>
<keyword evidence="1" id="KW-0501">Molybdenum cofactor biosynthesis</keyword>
<comment type="function">
    <text evidence="1">Catalyzes the insertion of molybdate into adenylated molybdopterin with the concomitant release of AMP.</text>
</comment>
<comment type="similarity">
    <text evidence="1">Belongs to the MoeA family.</text>
</comment>
<dbReference type="Proteomes" id="UP000701680">
    <property type="component" value="Unassembled WGS sequence"/>
</dbReference>
<dbReference type="EMBL" id="JAAIUO010000006">
    <property type="protein sequence ID" value="NSK15092.1"/>
    <property type="molecule type" value="Genomic_DNA"/>
</dbReference>
<protein>
    <recommendedName>
        <fullName evidence="1">Molybdopterin molybdenumtransferase</fullName>
        <ecNumber evidence="1">2.10.1.1</ecNumber>
    </recommendedName>
</protein>
<dbReference type="PANTHER" id="PTHR10192">
    <property type="entry name" value="MOLYBDOPTERIN BIOSYNTHESIS PROTEIN"/>
    <property type="match status" value="1"/>
</dbReference>
<evidence type="ECO:0000313" key="6">
    <source>
        <dbReference type="Proteomes" id="UP000701680"/>
    </source>
</evidence>
<name>A0A850HI25_9FIRM</name>
<gene>
    <name evidence="4" type="ORF">G5A66_09460</name>
    <name evidence="3" type="ORF">G5A75_09485</name>
</gene>
<evidence type="ECO:0000313" key="4">
    <source>
        <dbReference type="EMBL" id="NVH58865.1"/>
    </source>
</evidence>
<comment type="catalytic activity">
    <reaction evidence="1">
        <text>adenylyl-molybdopterin + molybdate = Mo-molybdopterin + AMP + H(+)</text>
        <dbReference type="Rhea" id="RHEA:35047"/>
        <dbReference type="ChEBI" id="CHEBI:15378"/>
        <dbReference type="ChEBI" id="CHEBI:36264"/>
        <dbReference type="ChEBI" id="CHEBI:62727"/>
        <dbReference type="ChEBI" id="CHEBI:71302"/>
        <dbReference type="ChEBI" id="CHEBI:456215"/>
    </reaction>
</comment>
<evidence type="ECO:0000313" key="3">
    <source>
        <dbReference type="EMBL" id="NSK15092.1"/>
    </source>
</evidence>
<dbReference type="GO" id="GO:0006777">
    <property type="term" value="P:Mo-molybdopterin cofactor biosynthetic process"/>
    <property type="evidence" value="ECO:0007669"/>
    <property type="project" value="UniProtKB-UniRule"/>
</dbReference>
<evidence type="ECO:0000313" key="5">
    <source>
        <dbReference type="Proteomes" id="UP000528555"/>
    </source>
</evidence>
<accession>A0A850HI25</accession>
<dbReference type="SMART" id="SM00852">
    <property type="entry name" value="MoCF_biosynth"/>
    <property type="match status" value="1"/>
</dbReference>
<comment type="caution">
    <text evidence="4">The sequence shown here is derived from an EMBL/GenBank/DDBJ whole genome shotgun (WGS) entry which is preliminary data.</text>
</comment>
<comment type="pathway">
    <text evidence="1">Cofactor biosynthesis; molybdopterin biosynthesis.</text>
</comment>
<reference evidence="5 6" key="1">
    <citation type="journal article" date="2020" name="Cell Host Microbe">
        <title>Functional and Genomic Variation between Human-Derived Isolates of Lachnospiraceae Reveals Inter- and Intra-Species Diversity.</title>
        <authorList>
            <person name="Sorbara M.T."/>
            <person name="Littmann E.R."/>
            <person name="Fontana E."/>
            <person name="Moody T.U."/>
            <person name="Kohout C.E."/>
            <person name="Gjonbalaj M."/>
            <person name="Eaton V."/>
            <person name="Seok R."/>
            <person name="Leiner I.M."/>
            <person name="Pamer E.G."/>
        </authorList>
    </citation>
    <scope>NUCLEOTIDE SEQUENCE [LARGE SCALE GENOMIC DNA]</scope>
    <source>
        <strain evidence="4 5">MSK.17.11</strain>
        <strain evidence="3 6">MSK.17.38</strain>
    </source>
</reference>
<reference evidence="4" key="2">
    <citation type="submission" date="2020-02" db="EMBL/GenBank/DDBJ databases">
        <authorList>
            <person name="Littmann E."/>
            <person name="Sorbara M."/>
        </authorList>
    </citation>
    <scope>NUCLEOTIDE SEQUENCE</scope>
    <source>
        <strain evidence="4">MSK.17.11</strain>
        <strain evidence="3">MSK.17.38</strain>
    </source>
</reference>